<dbReference type="InterPro" id="IPR014017">
    <property type="entry name" value="DNA_helicase_UvrD-like_C"/>
</dbReference>
<keyword evidence="2" id="KW-0547">Nucleotide-binding</keyword>
<dbReference type="Gene3D" id="3.40.50.300">
    <property type="entry name" value="P-loop containing nucleotide triphosphate hydrolases"/>
    <property type="match status" value="4"/>
</dbReference>
<keyword evidence="5" id="KW-0347">Helicase</keyword>
<dbReference type="Proteomes" id="UP000004754">
    <property type="component" value="Unassembled WGS sequence"/>
</dbReference>
<dbReference type="InterPro" id="IPR038726">
    <property type="entry name" value="PDDEXK_AddAB-type"/>
</dbReference>
<keyword evidence="9" id="KW-0234">DNA repair</keyword>
<gene>
    <name evidence="11" type="ORF">HMP0721_1169</name>
</gene>
<dbReference type="InterPro" id="IPR049035">
    <property type="entry name" value="ADDB_N"/>
</dbReference>
<dbReference type="eggNOG" id="COG3857">
    <property type="taxonomic scope" value="Bacteria"/>
</dbReference>
<dbReference type="GO" id="GO:0003677">
    <property type="term" value="F:DNA binding"/>
    <property type="evidence" value="ECO:0007669"/>
    <property type="project" value="UniProtKB-KW"/>
</dbReference>
<evidence type="ECO:0000256" key="1">
    <source>
        <dbReference type="ARBA" id="ARBA00022722"/>
    </source>
</evidence>
<name>E6MGN6_9FIRM</name>
<dbReference type="PANTHER" id="PTHR30591">
    <property type="entry name" value="RECBCD ENZYME SUBUNIT RECC"/>
    <property type="match status" value="1"/>
</dbReference>
<dbReference type="PROSITE" id="PS51217">
    <property type="entry name" value="UVRD_HELICASE_CTER"/>
    <property type="match status" value="1"/>
</dbReference>
<feature type="domain" description="UvrD-like helicase C-terminal" evidence="10">
    <location>
        <begin position="283"/>
        <end position="590"/>
    </location>
</feature>
<dbReference type="Pfam" id="PF12705">
    <property type="entry name" value="PDDEXK_1"/>
    <property type="match status" value="1"/>
</dbReference>
<dbReference type="HOGENOM" id="CLU_007838_0_0_9"/>
<keyword evidence="4" id="KW-0378">Hydrolase</keyword>
<dbReference type="OrthoDB" id="9758506at2"/>
<accession>E6MGN6</accession>
<dbReference type="InterPro" id="IPR027417">
    <property type="entry name" value="P-loop_NTPase"/>
</dbReference>
<dbReference type="SUPFAM" id="SSF52540">
    <property type="entry name" value="P-loop containing nucleoside triphosphate hydrolases"/>
    <property type="match status" value="1"/>
</dbReference>
<dbReference type="STRING" id="887929.HMP0721_1169"/>
<evidence type="ECO:0000256" key="3">
    <source>
        <dbReference type="ARBA" id="ARBA00022763"/>
    </source>
</evidence>
<dbReference type="GO" id="GO:0005524">
    <property type="term" value="F:ATP binding"/>
    <property type="evidence" value="ECO:0007669"/>
    <property type="project" value="UniProtKB-KW"/>
</dbReference>
<keyword evidence="6" id="KW-0269">Exonuclease</keyword>
<organism evidence="11 12">
    <name type="scientific">Pseudoramibacter alactolyticus ATCC 23263</name>
    <dbReference type="NCBI Taxonomy" id="887929"/>
    <lineage>
        <taxon>Bacteria</taxon>
        <taxon>Bacillati</taxon>
        <taxon>Bacillota</taxon>
        <taxon>Clostridia</taxon>
        <taxon>Eubacteriales</taxon>
        <taxon>Eubacteriaceae</taxon>
        <taxon>Pseudoramibacter</taxon>
    </lineage>
</organism>
<dbReference type="Pfam" id="PF21445">
    <property type="entry name" value="ADDB_N"/>
    <property type="match status" value="1"/>
</dbReference>
<keyword evidence="3" id="KW-0227">DNA damage</keyword>
<dbReference type="GO" id="GO:0004527">
    <property type="term" value="F:exonuclease activity"/>
    <property type="evidence" value="ECO:0007669"/>
    <property type="project" value="UniProtKB-KW"/>
</dbReference>
<dbReference type="GO" id="GO:0004386">
    <property type="term" value="F:helicase activity"/>
    <property type="evidence" value="ECO:0007669"/>
    <property type="project" value="UniProtKB-KW"/>
</dbReference>
<evidence type="ECO:0000256" key="7">
    <source>
        <dbReference type="ARBA" id="ARBA00022840"/>
    </source>
</evidence>
<evidence type="ECO:0000313" key="11">
    <source>
        <dbReference type="EMBL" id="EFV01776.1"/>
    </source>
</evidence>
<dbReference type="AlphaFoldDB" id="E6MGN6"/>
<proteinExistence type="predicted"/>
<dbReference type="EMBL" id="AEQN01000016">
    <property type="protein sequence ID" value="EFV01776.1"/>
    <property type="molecule type" value="Genomic_DNA"/>
</dbReference>
<keyword evidence="8" id="KW-0238">DNA-binding</keyword>
<dbReference type="GO" id="GO:0006281">
    <property type="term" value="P:DNA repair"/>
    <property type="evidence" value="ECO:0007669"/>
    <property type="project" value="UniProtKB-KW"/>
</dbReference>
<comment type="caution">
    <text evidence="11">The sequence shown here is derived from an EMBL/GenBank/DDBJ whole genome shotgun (WGS) entry which is preliminary data.</text>
</comment>
<evidence type="ECO:0000259" key="10">
    <source>
        <dbReference type="PROSITE" id="PS51217"/>
    </source>
</evidence>
<keyword evidence="7" id="KW-0067">ATP-binding</keyword>
<evidence type="ECO:0000256" key="8">
    <source>
        <dbReference type="ARBA" id="ARBA00023125"/>
    </source>
</evidence>
<evidence type="ECO:0000256" key="4">
    <source>
        <dbReference type="ARBA" id="ARBA00022801"/>
    </source>
</evidence>
<dbReference type="PANTHER" id="PTHR30591:SF1">
    <property type="entry name" value="RECBCD ENZYME SUBUNIT RECC"/>
    <property type="match status" value="1"/>
</dbReference>
<dbReference type="Gene3D" id="3.90.320.10">
    <property type="match status" value="1"/>
</dbReference>
<evidence type="ECO:0000256" key="2">
    <source>
        <dbReference type="ARBA" id="ARBA00022741"/>
    </source>
</evidence>
<evidence type="ECO:0000313" key="12">
    <source>
        <dbReference type="Proteomes" id="UP000004754"/>
    </source>
</evidence>
<dbReference type="InterPro" id="IPR011604">
    <property type="entry name" value="PDDEXK-like_dom_sf"/>
</dbReference>
<keyword evidence="1" id="KW-0540">Nuclease</keyword>
<evidence type="ECO:0000256" key="9">
    <source>
        <dbReference type="ARBA" id="ARBA00023204"/>
    </source>
</evidence>
<protein>
    <submittedName>
        <fullName evidence="11">Putative ATP-dependent nuclease subunit B</fullName>
    </submittedName>
</protein>
<dbReference type="GO" id="GO:0006310">
    <property type="term" value="P:DNA recombination"/>
    <property type="evidence" value="ECO:0007669"/>
    <property type="project" value="TreeGrafter"/>
</dbReference>
<sequence>MLTSTKIGGVLMTIRLITGRGAGSARRKTQIVYRQIYHALKAGADRCFLIVPESFTYSAERGLIEATGMRGLMGVEVMSLDRLAARVFSEVGGATAHFIDDHGRRMLLTKSILSSRDELQIYGKSVGRRGFVNDMEAFVGELRENGFTHDDLQAVLSEMPEGSLLTRKLKDTELILDAYEASLGNDRLDETDRSRLLSEKIRQANFLKDAQVWMDQFYTFSKNDFEIVGAIADRAQKLTITLPLDEDPTAADEDVFAIVRQTFADLSERTKAAGSELKMMAVDPESPLDPELTWLEYEWFSLTPQPWEKVPEHIDLHVCSDLWDEAECAARTIIRLTRDEGYRYEDFMILVGSPETMGSEIARALAMYNIPSFVDRLEPVMNHPLVAFLFAALDAVRIHLGGDSVMAYAKTAFSGLTPEQVMALDNYAQTFGIKGWRWQKPFQKNRFRDGRNGQKDKRYLWDLDSLNQVKDRLLSPLMSLKKEMQEAGCHRERIETLVHFLEMTNIPVQLDTMAAEAMDNGDYQRAAVNNQIWNILMGVFDQINIALGEADDDFPAFIDILRSGIETYHIGVLPKQRDTVAITDALRSRSDGTKILMILGANEGILPAEQNQFPVLTDWERTRIKDAGLALQNNRAYLQNRELTVLYMQVSRVTERLYCSYSMNDADGKAIRRSSLVRTLMKVFPNLEVRSSVRQDEWDLDWITGTPATINTLCLRSKDNDPVSAAVASVLDPSLSTPGFFETDASLSPATATTLYEKPLHLSVSRVEKFNACPFAQFVAFGLRPQLVIPYEVTAPDMGNIMHTLIERIFKWTETYDQTLDTLSAEERGALIQTFLNDLIQNTHDAVFDSSGQFRYRGRQLRRIGETTLAALSAQLAKGTFVYRDSEHFFKEPLTIGGDGKAAELRGFVDRIDSFSDGEDTFVKVIDYKSSAHDLDAAEIYYGLSLQLLIYMGIGLKVCGEKEKAALPGAAFYFKMDDPMVEENSISKDEILKKQISELKLQGYFLNDIRVINALDDDIGRASQVFNSGADRKLSEQDFEALIHFAEHHVTEGAKAILAGDIGVRPYKLGNDSSCTFCDYRGICGYDAQIDRQACRQFEKVKRETLIEKATALTTEAAEDQKEQDNAMDD</sequence>
<evidence type="ECO:0000256" key="5">
    <source>
        <dbReference type="ARBA" id="ARBA00022806"/>
    </source>
</evidence>
<evidence type="ECO:0000256" key="6">
    <source>
        <dbReference type="ARBA" id="ARBA00022839"/>
    </source>
</evidence>
<keyword evidence="12" id="KW-1185">Reference proteome</keyword>
<reference evidence="11 12" key="1">
    <citation type="submission" date="2010-12" db="EMBL/GenBank/DDBJ databases">
        <authorList>
            <person name="Muzny D."/>
            <person name="Qin X."/>
            <person name="Deng J."/>
            <person name="Jiang H."/>
            <person name="Liu Y."/>
            <person name="Qu J."/>
            <person name="Song X.-Z."/>
            <person name="Zhang L."/>
            <person name="Thornton R."/>
            <person name="Coyle M."/>
            <person name="Francisco L."/>
            <person name="Jackson L."/>
            <person name="Javaid M."/>
            <person name="Korchina V."/>
            <person name="Kovar C."/>
            <person name="Mata R."/>
            <person name="Mathew T."/>
            <person name="Ngo R."/>
            <person name="Nguyen L."/>
            <person name="Nguyen N."/>
            <person name="Okwuonu G."/>
            <person name="Ongeri F."/>
            <person name="Pham C."/>
            <person name="Simmons D."/>
            <person name="Wilczek-Boney K."/>
            <person name="Hale W."/>
            <person name="Jakkamsetti A."/>
            <person name="Pham P."/>
            <person name="Ruth R."/>
            <person name="San Lucas F."/>
            <person name="Warren J."/>
            <person name="Zhang J."/>
            <person name="Zhao Z."/>
            <person name="Zhou C."/>
            <person name="Zhu D."/>
            <person name="Lee S."/>
            <person name="Bess C."/>
            <person name="Blankenburg K."/>
            <person name="Forbes L."/>
            <person name="Fu Q."/>
            <person name="Gubbala S."/>
            <person name="Hirani K."/>
            <person name="Jayaseelan J.C."/>
            <person name="Lara F."/>
            <person name="Munidasa M."/>
            <person name="Palculict T."/>
            <person name="Patil S."/>
            <person name="Pu L.-L."/>
            <person name="Saada N."/>
            <person name="Tang L."/>
            <person name="Weissenberger G."/>
            <person name="Zhu Y."/>
            <person name="Hemphill L."/>
            <person name="Shang Y."/>
            <person name="Youmans B."/>
            <person name="Ayvaz T."/>
            <person name="Ross M."/>
            <person name="Santibanez J."/>
            <person name="Aqrawi P."/>
            <person name="Gross S."/>
            <person name="Joshi V."/>
            <person name="Fowler G."/>
            <person name="Nazareth L."/>
            <person name="Reid J."/>
            <person name="Worley K."/>
            <person name="Petrosino J."/>
            <person name="Highlander S."/>
            <person name="Gibbs R."/>
        </authorList>
    </citation>
    <scope>NUCLEOTIDE SEQUENCE [LARGE SCALE GENOMIC DNA]</scope>
    <source>
        <strain evidence="11 12">ATCC 23263</strain>
    </source>
</reference>